<dbReference type="EMBL" id="AZFE01000031">
    <property type="protein sequence ID" value="KRL55541.1"/>
    <property type="molecule type" value="Genomic_DNA"/>
</dbReference>
<sequence>MASLVRGGLLETRPGSVSPKLTRPANEITLLDVYNAIEVDHNFLHVDEKTNPNCIVGGNIQTALNKAYSQVQTDAERSMQRITLASIIDDILIHNK</sequence>
<organism evidence="1 2">
    <name type="scientific">Paucilactobacillus oligofermentans DSM 15707 = LMG 22743</name>
    <dbReference type="NCBI Taxonomy" id="1423778"/>
    <lineage>
        <taxon>Bacteria</taxon>
        <taxon>Bacillati</taxon>
        <taxon>Bacillota</taxon>
        <taxon>Bacilli</taxon>
        <taxon>Lactobacillales</taxon>
        <taxon>Lactobacillaceae</taxon>
        <taxon>Paucilactobacillus</taxon>
    </lineage>
</organism>
<dbReference type="Gene3D" id="1.10.10.10">
    <property type="entry name" value="Winged helix-like DNA-binding domain superfamily/Winged helix DNA-binding domain"/>
    <property type="match status" value="1"/>
</dbReference>
<dbReference type="GO" id="GO:0005829">
    <property type="term" value="C:cytosol"/>
    <property type="evidence" value="ECO:0007669"/>
    <property type="project" value="TreeGrafter"/>
</dbReference>
<dbReference type="InterPro" id="IPR036390">
    <property type="entry name" value="WH_DNA-bd_sf"/>
</dbReference>
<evidence type="ECO:0008006" key="3">
    <source>
        <dbReference type="Google" id="ProtNLM"/>
    </source>
</evidence>
<dbReference type="PATRIC" id="fig|1423778.4.peg.1176"/>
<accession>A0A0R1RN95</accession>
<dbReference type="PANTHER" id="PTHR33221:SF15">
    <property type="entry name" value="HTH-TYPE TRANSCRIPTIONAL REGULATOR YWGB-RELATED"/>
    <property type="match status" value="1"/>
</dbReference>
<dbReference type="PANTHER" id="PTHR33221">
    <property type="entry name" value="WINGED HELIX-TURN-HELIX TRANSCRIPTIONAL REGULATOR, RRF2 FAMILY"/>
    <property type="match status" value="1"/>
</dbReference>
<dbReference type="GO" id="GO:0003700">
    <property type="term" value="F:DNA-binding transcription factor activity"/>
    <property type="evidence" value="ECO:0007669"/>
    <property type="project" value="TreeGrafter"/>
</dbReference>
<comment type="caution">
    <text evidence="1">The sequence shown here is derived from an EMBL/GenBank/DDBJ whole genome shotgun (WGS) entry which is preliminary data.</text>
</comment>
<evidence type="ECO:0000313" key="2">
    <source>
        <dbReference type="Proteomes" id="UP000051697"/>
    </source>
</evidence>
<dbReference type="InterPro" id="IPR000944">
    <property type="entry name" value="Tscrpt_reg_Rrf2"/>
</dbReference>
<dbReference type="SUPFAM" id="SSF46785">
    <property type="entry name" value="Winged helix' DNA-binding domain"/>
    <property type="match status" value="1"/>
</dbReference>
<dbReference type="Pfam" id="PF02082">
    <property type="entry name" value="Rrf2"/>
    <property type="match status" value="1"/>
</dbReference>
<protein>
    <recommendedName>
        <fullName evidence="3">Transcriptional regulator</fullName>
    </recommendedName>
</protein>
<proteinExistence type="predicted"/>
<gene>
    <name evidence="1" type="ORF">FC70_GL001142</name>
</gene>
<evidence type="ECO:0000313" key="1">
    <source>
        <dbReference type="EMBL" id="KRL55541.1"/>
    </source>
</evidence>
<name>A0A0R1RN95_9LACO</name>
<dbReference type="AlphaFoldDB" id="A0A0R1RN95"/>
<dbReference type="InterPro" id="IPR036388">
    <property type="entry name" value="WH-like_DNA-bd_sf"/>
</dbReference>
<keyword evidence="2" id="KW-1185">Reference proteome</keyword>
<dbReference type="Proteomes" id="UP000051697">
    <property type="component" value="Unassembled WGS sequence"/>
</dbReference>
<dbReference type="STRING" id="1423778.FC70_GL001142"/>
<reference evidence="1 2" key="1">
    <citation type="journal article" date="2015" name="Genome Announc.">
        <title>Expanding the biotechnology potential of lactobacilli through comparative genomics of 213 strains and associated genera.</title>
        <authorList>
            <person name="Sun Z."/>
            <person name="Harris H.M."/>
            <person name="McCann A."/>
            <person name="Guo C."/>
            <person name="Argimon S."/>
            <person name="Zhang W."/>
            <person name="Yang X."/>
            <person name="Jeffery I.B."/>
            <person name="Cooney J.C."/>
            <person name="Kagawa T.F."/>
            <person name="Liu W."/>
            <person name="Song Y."/>
            <person name="Salvetti E."/>
            <person name="Wrobel A."/>
            <person name="Rasinkangas P."/>
            <person name="Parkhill J."/>
            <person name="Rea M.C."/>
            <person name="O'Sullivan O."/>
            <person name="Ritari J."/>
            <person name="Douillard F.P."/>
            <person name="Paul Ross R."/>
            <person name="Yang R."/>
            <person name="Briner A.E."/>
            <person name="Felis G.E."/>
            <person name="de Vos W.M."/>
            <person name="Barrangou R."/>
            <person name="Klaenhammer T.R."/>
            <person name="Caufield P.W."/>
            <person name="Cui Y."/>
            <person name="Zhang H."/>
            <person name="O'Toole P.W."/>
        </authorList>
    </citation>
    <scope>NUCLEOTIDE SEQUENCE [LARGE SCALE GENOMIC DNA]</scope>
    <source>
        <strain evidence="1 2">DSM 15707</strain>
    </source>
</reference>